<evidence type="ECO:0000259" key="16">
    <source>
        <dbReference type="PROSITE" id="PS50102"/>
    </source>
</evidence>
<evidence type="ECO:0000256" key="15">
    <source>
        <dbReference type="SAM" id="MobiDB-lite"/>
    </source>
</evidence>
<evidence type="ECO:0000256" key="12">
    <source>
        <dbReference type="ARBA" id="ARBA00033036"/>
    </source>
</evidence>
<evidence type="ECO:0000256" key="7">
    <source>
        <dbReference type="ARBA" id="ARBA00022679"/>
    </source>
</evidence>
<evidence type="ECO:0000256" key="8">
    <source>
        <dbReference type="ARBA" id="ARBA00022695"/>
    </source>
</evidence>
<dbReference type="Pfam" id="PF00076">
    <property type="entry name" value="RRM_1"/>
    <property type="match status" value="1"/>
</dbReference>
<dbReference type="GO" id="GO:0005737">
    <property type="term" value="C:cytoplasm"/>
    <property type="evidence" value="ECO:0007669"/>
    <property type="project" value="UniProtKB-SubCell"/>
</dbReference>
<feature type="compositionally biased region" description="Acidic residues" evidence="15">
    <location>
        <begin position="160"/>
        <end position="170"/>
    </location>
</feature>
<dbReference type="CDD" id="cd00590">
    <property type="entry name" value="RRM_SF"/>
    <property type="match status" value="1"/>
</dbReference>
<dbReference type="SUPFAM" id="SSF54928">
    <property type="entry name" value="RNA-binding domain, RBD"/>
    <property type="match status" value="1"/>
</dbReference>
<dbReference type="PROSITE" id="PS50102">
    <property type="entry name" value="RRM"/>
    <property type="match status" value="1"/>
</dbReference>
<evidence type="ECO:0000256" key="6">
    <source>
        <dbReference type="ARBA" id="ARBA00022490"/>
    </source>
</evidence>
<evidence type="ECO:0000256" key="4">
    <source>
        <dbReference type="ARBA" id="ARBA00012472"/>
    </source>
</evidence>
<evidence type="ECO:0000256" key="13">
    <source>
        <dbReference type="ARBA" id="ARBA00049105"/>
    </source>
</evidence>
<keyword evidence="9" id="KW-0479">Metal-binding</keyword>
<feature type="region of interest" description="Disordered" evidence="15">
    <location>
        <begin position="701"/>
        <end position="752"/>
    </location>
</feature>
<sequence length="923" mass="102703">MSCPPLHINRLSLDSNGWIIQEVASTDDVAVIEKPILPRCQRLLDALQLSLSSDVFSTLNGTTVNEHGADGGVGVGGNEGDVVMVEPLGNLVHQVGLVDKIISAIEEIRRLGNKRGKGNRHRVGKVASLENQRRLRQQNEQKKLVQQASTMTTSTTTTLEDGEEAPDEDEEILDDDDDEFEVPELKLAAVFNSLRVVIDITRPMLDHPQCQDLGLQMKNGPSIQKSGDKNRYYLLSKKVYFCVGYNGWRRLKFSYKNLLEDLQEGLPARMSKQVGGGRYEIAAKDWVANLFNHEQYLNKEHLATRCMAFPTLNSAVVSKLNAALIDRFDHDRDGMQSLLHRSINKLHQHLSNAISRRFNGARLTVYGSCLSGLALEGSHDVDISIYLPQLDRLKQDFDGGTISAAEYEKKMRKTIFNVRDILQNYRSEQFLDLFAVTRARVPVIKGSMIAQNPHTPDGSLAFDLCFLNEIAVVNSSLLKEYSLFDKNVRLLMLSVKSFAKKNGIASAAEGTLSSYSWLNLVVFYLQCIGMVPVLNCPKMMESHGLQYDPSNPWHSINGLQTLYLTKDEVMQKNMWQRAPHEIHTNPAMLLYGFFNFYSSIFPHQTVAASIRFGEMSLQKTCLHQSSKLWRICVEDPFETCDSHCPHDLGCHVLENGQKNITACLKQAKSMLGKMLQNDMASEGDLSKLLSNLLWTTTNSKNVNAKDSVGNQNKPAGAVNKHQNAPRNRASRQNVARERQPQSAAHQPHASHAKIVPNAQNGTIVPRAQNGTVVPNAQKGMIHPNSLNGVVVSNAQNEKIAPNAQNGTGGPTAQNTRILPHAQIGKIAPNAQIRKQGVKNNVPNVRVGNLSYDTTWKELKNLFCRIGEVERSDIATNSRGRSLGVGFIRYYSAEDAKRAIVELDGVEFMGRPLEVKMGKAPFKK</sequence>
<dbReference type="InterPro" id="IPR000504">
    <property type="entry name" value="RRM_dom"/>
</dbReference>
<keyword evidence="14" id="KW-0694">RNA-binding</keyword>
<dbReference type="InterPro" id="IPR002058">
    <property type="entry name" value="PAP_assoc"/>
</dbReference>
<evidence type="ECO:0000256" key="3">
    <source>
        <dbReference type="ARBA" id="ARBA00004496"/>
    </source>
</evidence>
<evidence type="ECO:0000313" key="17">
    <source>
        <dbReference type="EMBL" id="KAL3759142.1"/>
    </source>
</evidence>
<comment type="cofactor">
    <cofactor evidence="2">
        <name>Mg(2+)</name>
        <dbReference type="ChEBI" id="CHEBI:18420"/>
    </cofactor>
</comment>
<dbReference type="Gene3D" id="3.30.70.330">
    <property type="match status" value="1"/>
</dbReference>
<feature type="domain" description="RRM" evidence="16">
    <location>
        <begin position="842"/>
        <end position="919"/>
    </location>
</feature>
<dbReference type="PANTHER" id="PTHR12271:SF40">
    <property type="entry name" value="POLY(A) RNA POLYMERASE GLD2"/>
    <property type="match status" value="1"/>
</dbReference>
<protein>
    <recommendedName>
        <fullName evidence="5">Speckle targeted PIP5K1A-regulated poly(A) polymerase</fullName>
        <ecNumber evidence="4">2.7.7.52</ecNumber>
    </recommendedName>
    <alternativeName>
        <fullName evidence="11">RNA-binding motif protein 21</fullName>
    </alternativeName>
    <alternativeName>
        <fullName evidence="12">U6 snRNA-specific terminal uridylyltransferase 1</fullName>
    </alternativeName>
</protein>
<evidence type="ECO:0000256" key="14">
    <source>
        <dbReference type="PROSITE-ProRule" id="PRU00176"/>
    </source>
</evidence>
<dbReference type="InterPro" id="IPR035979">
    <property type="entry name" value="RBD_domain_sf"/>
</dbReference>
<comment type="caution">
    <text evidence="17">The sequence shown here is derived from an EMBL/GenBank/DDBJ whole genome shotgun (WGS) entry which is preliminary data.</text>
</comment>
<evidence type="ECO:0000256" key="1">
    <source>
        <dbReference type="ARBA" id="ARBA00001936"/>
    </source>
</evidence>
<keyword evidence="8" id="KW-0548">Nucleotidyltransferase</keyword>
<dbReference type="InterPro" id="IPR012677">
    <property type="entry name" value="Nucleotide-bd_a/b_plait_sf"/>
</dbReference>
<accession>A0ABD3MAA0</accession>
<name>A0ABD3MAA0_9STRA</name>
<evidence type="ECO:0000256" key="5">
    <source>
        <dbReference type="ARBA" id="ARBA00021679"/>
    </source>
</evidence>
<feature type="compositionally biased region" description="Polar residues" evidence="15">
    <location>
        <begin position="702"/>
        <end position="713"/>
    </location>
</feature>
<dbReference type="SUPFAM" id="SSF81301">
    <property type="entry name" value="Nucleotidyltransferase"/>
    <property type="match status" value="1"/>
</dbReference>
<dbReference type="GO" id="GO:0050265">
    <property type="term" value="F:RNA uridylyltransferase activity"/>
    <property type="evidence" value="ECO:0007669"/>
    <property type="project" value="UniProtKB-EC"/>
</dbReference>
<feature type="region of interest" description="Disordered" evidence="15">
    <location>
        <begin position="138"/>
        <end position="170"/>
    </location>
</feature>
<keyword evidence="6" id="KW-0963">Cytoplasm</keyword>
<dbReference type="Proteomes" id="UP001530293">
    <property type="component" value="Unassembled WGS sequence"/>
</dbReference>
<dbReference type="EC" id="2.7.7.52" evidence="4"/>
<dbReference type="SUPFAM" id="SSF81631">
    <property type="entry name" value="PAP/OAS1 substrate-binding domain"/>
    <property type="match status" value="1"/>
</dbReference>
<keyword evidence="7" id="KW-0808">Transferase</keyword>
<dbReference type="GO" id="GO:0046872">
    <property type="term" value="F:metal ion binding"/>
    <property type="evidence" value="ECO:0007669"/>
    <property type="project" value="UniProtKB-KW"/>
</dbReference>
<comment type="catalytic activity">
    <reaction evidence="13">
        <text>RNA(n) + UTP = RNA(n)-3'-uridine ribonucleotide + diphosphate</text>
        <dbReference type="Rhea" id="RHEA:14785"/>
        <dbReference type="Rhea" id="RHEA-COMP:14527"/>
        <dbReference type="Rhea" id="RHEA-COMP:17348"/>
        <dbReference type="ChEBI" id="CHEBI:33019"/>
        <dbReference type="ChEBI" id="CHEBI:46398"/>
        <dbReference type="ChEBI" id="CHEBI:140395"/>
        <dbReference type="ChEBI" id="CHEBI:173116"/>
        <dbReference type="EC" id="2.7.7.52"/>
    </reaction>
</comment>
<comment type="cofactor">
    <cofactor evidence="1">
        <name>Mn(2+)</name>
        <dbReference type="ChEBI" id="CHEBI:29035"/>
    </cofactor>
</comment>
<dbReference type="Pfam" id="PF22600">
    <property type="entry name" value="MTPAP-like_central"/>
    <property type="match status" value="1"/>
</dbReference>
<evidence type="ECO:0000256" key="11">
    <source>
        <dbReference type="ARBA" id="ARBA00030790"/>
    </source>
</evidence>
<evidence type="ECO:0000256" key="2">
    <source>
        <dbReference type="ARBA" id="ARBA00001946"/>
    </source>
</evidence>
<evidence type="ECO:0000256" key="10">
    <source>
        <dbReference type="ARBA" id="ARBA00022842"/>
    </source>
</evidence>
<dbReference type="InterPro" id="IPR054708">
    <property type="entry name" value="MTPAP-like_central"/>
</dbReference>
<dbReference type="InterPro" id="IPR043519">
    <property type="entry name" value="NT_sf"/>
</dbReference>
<dbReference type="Pfam" id="PF03828">
    <property type="entry name" value="PAP_assoc"/>
    <property type="match status" value="1"/>
</dbReference>
<dbReference type="Gene3D" id="3.30.460.10">
    <property type="entry name" value="Beta Polymerase, domain 2"/>
    <property type="match status" value="1"/>
</dbReference>
<evidence type="ECO:0000256" key="9">
    <source>
        <dbReference type="ARBA" id="ARBA00022723"/>
    </source>
</evidence>
<dbReference type="GO" id="GO:0003723">
    <property type="term" value="F:RNA binding"/>
    <property type="evidence" value="ECO:0007669"/>
    <property type="project" value="UniProtKB-UniRule"/>
</dbReference>
<gene>
    <name evidence="17" type="ORF">ACHAWU_008594</name>
</gene>
<reference evidence="17 18" key="1">
    <citation type="submission" date="2024-10" db="EMBL/GenBank/DDBJ databases">
        <title>Updated reference genomes for cyclostephanoid diatoms.</title>
        <authorList>
            <person name="Roberts W.R."/>
            <person name="Alverson A.J."/>
        </authorList>
    </citation>
    <scope>NUCLEOTIDE SEQUENCE [LARGE SCALE GENOMIC DNA]</scope>
    <source>
        <strain evidence="17 18">AJA232-27</strain>
    </source>
</reference>
<organism evidence="17 18">
    <name type="scientific">Discostella pseudostelligera</name>
    <dbReference type="NCBI Taxonomy" id="259834"/>
    <lineage>
        <taxon>Eukaryota</taxon>
        <taxon>Sar</taxon>
        <taxon>Stramenopiles</taxon>
        <taxon>Ochrophyta</taxon>
        <taxon>Bacillariophyta</taxon>
        <taxon>Coscinodiscophyceae</taxon>
        <taxon>Thalassiosirophycidae</taxon>
        <taxon>Stephanodiscales</taxon>
        <taxon>Stephanodiscaceae</taxon>
        <taxon>Discostella</taxon>
    </lineage>
</organism>
<proteinExistence type="predicted"/>
<dbReference type="Gene3D" id="1.10.1410.10">
    <property type="match status" value="1"/>
</dbReference>
<dbReference type="AlphaFoldDB" id="A0ABD3MAA0"/>
<comment type="subcellular location">
    <subcellularLocation>
        <location evidence="3">Cytoplasm</location>
    </subcellularLocation>
</comment>
<feature type="compositionally biased region" description="Low complexity" evidence="15">
    <location>
        <begin position="149"/>
        <end position="158"/>
    </location>
</feature>
<feature type="compositionally biased region" description="Polar residues" evidence="15">
    <location>
        <begin position="720"/>
        <end position="733"/>
    </location>
</feature>
<dbReference type="EMBL" id="JALLBG020000213">
    <property type="protein sequence ID" value="KAL3759142.1"/>
    <property type="molecule type" value="Genomic_DNA"/>
</dbReference>
<keyword evidence="10" id="KW-0460">Magnesium</keyword>
<dbReference type="PANTHER" id="PTHR12271">
    <property type="entry name" value="POLY A POLYMERASE CID PAP -RELATED"/>
    <property type="match status" value="1"/>
</dbReference>
<evidence type="ECO:0000313" key="18">
    <source>
        <dbReference type="Proteomes" id="UP001530293"/>
    </source>
</evidence>
<keyword evidence="18" id="KW-1185">Reference proteome</keyword>
<dbReference type="SMART" id="SM00360">
    <property type="entry name" value="RRM"/>
    <property type="match status" value="1"/>
</dbReference>
<dbReference type="CDD" id="cd05402">
    <property type="entry name" value="NT_PAP_TUTase"/>
    <property type="match status" value="1"/>
</dbReference>
<feature type="compositionally biased region" description="Low complexity" evidence="15">
    <location>
        <begin position="740"/>
        <end position="749"/>
    </location>
</feature>